<sequence>MVSTLDEDFRPFTRNLEAKLKPILFEDLNSLLISEELQLLRFRSLSSAGGAAPRWPSSLATLVVAAVDIQEAEVVAIQLAVHPQLVFLNWRPNLTWQPTHRPLHILPQLINLCLREFLVLG</sequence>
<name>A0AAV2DE93_9ROSI</name>
<accession>A0AAV2DE93</accession>
<evidence type="ECO:0000313" key="2">
    <source>
        <dbReference type="Proteomes" id="UP001497516"/>
    </source>
</evidence>
<dbReference type="AlphaFoldDB" id="A0AAV2DE93"/>
<proteinExistence type="predicted"/>
<gene>
    <name evidence="1" type="ORF">LTRI10_LOCUS13766</name>
</gene>
<dbReference type="EMBL" id="OZ034815">
    <property type="protein sequence ID" value="CAL1371717.1"/>
    <property type="molecule type" value="Genomic_DNA"/>
</dbReference>
<protein>
    <submittedName>
        <fullName evidence="1">Uncharacterized protein</fullName>
    </submittedName>
</protein>
<keyword evidence="2" id="KW-1185">Reference proteome</keyword>
<evidence type="ECO:0000313" key="1">
    <source>
        <dbReference type="EMBL" id="CAL1371717.1"/>
    </source>
</evidence>
<dbReference type="Proteomes" id="UP001497516">
    <property type="component" value="Chromosome 2"/>
</dbReference>
<organism evidence="1 2">
    <name type="scientific">Linum trigynum</name>
    <dbReference type="NCBI Taxonomy" id="586398"/>
    <lineage>
        <taxon>Eukaryota</taxon>
        <taxon>Viridiplantae</taxon>
        <taxon>Streptophyta</taxon>
        <taxon>Embryophyta</taxon>
        <taxon>Tracheophyta</taxon>
        <taxon>Spermatophyta</taxon>
        <taxon>Magnoliopsida</taxon>
        <taxon>eudicotyledons</taxon>
        <taxon>Gunneridae</taxon>
        <taxon>Pentapetalae</taxon>
        <taxon>rosids</taxon>
        <taxon>fabids</taxon>
        <taxon>Malpighiales</taxon>
        <taxon>Linaceae</taxon>
        <taxon>Linum</taxon>
    </lineage>
</organism>
<reference evidence="1 2" key="1">
    <citation type="submission" date="2024-04" db="EMBL/GenBank/DDBJ databases">
        <authorList>
            <person name="Fracassetti M."/>
        </authorList>
    </citation>
    <scope>NUCLEOTIDE SEQUENCE [LARGE SCALE GENOMIC DNA]</scope>
</reference>